<dbReference type="InterPro" id="IPR002641">
    <property type="entry name" value="PNPLA_dom"/>
</dbReference>
<keyword evidence="1 4" id="KW-0378">Hydrolase</keyword>
<dbReference type="RefSeq" id="WP_136598711.1">
    <property type="nucleotide sequence ID" value="NZ_STGV01000003.1"/>
</dbReference>
<reference evidence="6 7" key="1">
    <citation type="submission" date="2019-04" db="EMBL/GenBank/DDBJ databases">
        <title>Genome sequence of strain shin9-1.</title>
        <authorList>
            <person name="Gao J."/>
            <person name="Sun J."/>
        </authorList>
    </citation>
    <scope>NUCLEOTIDE SEQUENCE [LARGE SCALE GENOMIC DNA]</scope>
    <source>
        <strain evidence="7">shin9-1</strain>
    </source>
</reference>
<name>A0A4S8NZS8_9HYPH</name>
<dbReference type="AlphaFoldDB" id="A0A4S8NZS8"/>
<evidence type="ECO:0000259" key="5">
    <source>
        <dbReference type="PROSITE" id="PS51635"/>
    </source>
</evidence>
<keyword evidence="2 4" id="KW-0442">Lipid degradation</keyword>
<dbReference type="EMBL" id="STGV01000003">
    <property type="protein sequence ID" value="THV23270.1"/>
    <property type="molecule type" value="Genomic_DNA"/>
</dbReference>
<evidence type="ECO:0000256" key="1">
    <source>
        <dbReference type="ARBA" id="ARBA00022801"/>
    </source>
</evidence>
<comment type="caution">
    <text evidence="6">The sequence shown here is derived from an EMBL/GenBank/DDBJ whole genome shotgun (WGS) entry which is preliminary data.</text>
</comment>
<dbReference type="Gene3D" id="3.40.1090.10">
    <property type="entry name" value="Cytosolic phospholipase A2 catalytic domain"/>
    <property type="match status" value="2"/>
</dbReference>
<feature type="active site" description="Proton acceptor" evidence="4">
    <location>
        <position position="182"/>
    </location>
</feature>
<comment type="caution">
    <text evidence="4">Lacks conserved residue(s) required for the propagation of feature annotation.</text>
</comment>
<protein>
    <submittedName>
        <fullName evidence="6">Patatin-like phospholipase family protein</fullName>
    </submittedName>
</protein>
<evidence type="ECO:0000256" key="3">
    <source>
        <dbReference type="ARBA" id="ARBA00023098"/>
    </source>
</evidence>
<keyword evidence="7" id="KW-1185">Reference proteome</keyword>
<dbReference type="GO" id="GO:0016787">
    <property type="term" value="F:hydrolase activity"/>
    <property type="evidence" value="ECO:0007669"/>
    <property type="project" value="UniProtKB-UniRule"/>
</dbReference>
<dbReference type="SUPFAM" id="SSF52151">
    <property type="entry name" value="FabD/lysophospholipase-like"/>
    <property type="match status" value="1"/>
</dbReference>
<keyword evidence="3 4" id="KW-0443">Lipid metabolism</keyword>
<dbReference type="PANTHER" id="PTHR14226">
    <property type="entry name" value="NEUROPATHY TARGET ESTERASE/SWISS CHEESE D.MELANOGASTER"/>
    <property type="match status" value="1"/>
</dbReference>
<feature type="short sequence motif" description="GXSXG" evidence="4">
    <location>
        <begin position="53"/>
        <end position="57"/>
    </location>
</feature>
<gene>
    <name evidence="6" type="ORF">FAA97_11730</name>
</gene>
<dbReference type="Proteomes" id="UP000308828">
    <property type="component" value="Unassembled WGS sequence"/>
</dbReference>
<dbReference type="GO" id="GO:0016042">
    <property type="term" value="P:lipid catabolic process"/>
    <property type="evidence" value="ECO:0007669"/>
    <property type="project" value="UniProtKB-UniRule"/>
</dbReference>
<evidence type="ECO:0000256" key="4">
    <source>
        <dbReference type="PROSITE-ProRule" id="PRU01161"/>
    </source>
</evidence>
<proteinExistence type="predicted"/>
<feature type="active site" description="Nucleophile" evidence="4">
    <location>
        <position position="55"/>
    </location>
</feature>
<dbReference type="Pfam" id="PF01734">
    <property type="entry name" value="Patatin"/>
    <property type="match status" value="1"/>
</dbReference>
<feature type="short sequence motif" description="DGA/G" evidence="4">
    <location>
        <begin position="182"/>
        <end position="184"/>
    </location>
</feature>
<dbReference type="InterPro" id="IPR016035">
    <property type="entry name" value="Acyl_Trfase/lysoPLipase"/>
</dbReference>
<dbReference type="InterPro" id="IPR050301">
    <property type="entry name" value="NTE"/>
</dbReference>
<dbReference type="OrthoDB" id="5290098at2"/>
<dbReference type="PANTHER" id="PTHR14226:SF76">
    <property type="entry name" value="NTE FAMILY PROTEIN RSSA"/>
    <property type="match status" value="1"/>
</dbReference>
<accession>A0A4S8NZS8</accession>
<organism evidence="6 7">
    <name type="scientific">Peteryoungia ipomoeae</name>
    <dbReference type="NCBI Taxonomy" id="1210932"/>
    <lineage>
        <taxon>Bacteria</taxon>
        <taxon>Pseudomonadati</taxon>
        <taxon>Pseudomonadota</taxon>
        <taxon>Alphaproteobacteria</taxon>
        <taxon>Hyphomicrobiales</taxon>
        <taxon>Rhizobiaceae</taxon>
        <taxon>Peteryoungia</taxon>
    </lineage>
</organism>
<sequence>MDTTTPTAALPVASASEPTVGLALGAGGARGFAHIVVLEVFDELGIRPNLIAGSSMGALIGSAYAAGMSGREIRDYTLELADNRSLVLNRFWGLRPSTIRDALGGFRLGQFNLPPLLRAFLPPLLPKEFLGLQIPLKVIATDYYGQRELLCESGDLFEALAASAAIPALFAPVVIHGRLMIDGGIFNPVPYDHLVGHSDILVAVDVIGAPEGDGSLVPSRMDSLFGASQLMMQSHVALKMKLCRPDIYIKPEVNTFRVLDFFKARQVLEVCEALKEPLKRDLSARVEDFLRH</sequence>
<evidence type="ECO:0000313" key="7">
    <source>
        <dbReference type="Proteomes" id="UP000308828"/>
    </source>
</evidence>
<evidence type="ECO:0000256" key="2">
    <source>
        <dbReference type="ARBA" id="ARBA00022963"/>
    </source>
</evidence>
<feature type="domain" description="PNPLA" evidence="5">
    <location>
        <begin position="22"/>
        <end position="195"/>
    </location>
</feature>
<evidence type="ECO:0000313" key="6">
    <source>
        <dbReference type="EMBL" id="THV23270.1"/>
    </source>
</evidence>
<dbReference type="PROSITE" id="PS51635">
    <property type="entry name" value="PNPLA"/>
    <property type="match status" value="1"/>
</dbReference>